<keyword evidence="2" id="KW-1185">Reference proteome</keyword>
<gene>
    <name evidence="1" type="ORF">C6N75_09940</name>
</gene>
<dbReference type="Proteomes" id="UP000239322">
    <property type="component" value="Unassembled WGS sequence"/>
</dbReference>
<evidence type="ECO:0000313" key="2">
    <source>
        <dbReference type="Proteomes" id="UP000239322"/>
    </source>
</evidence>
<comment type="caution">
    <text evidence="1">The sequence shown here is derived from an EMBL/GenBank/DDBJ whole genome shotgun (WGS) entry which is preliminary data.</text>
</comment>
<dbReference type="AlphaFoldDB" id="A0A2S9PY96"/>
<reference evidence="1 2" key="1">
    <citation type="submission" date="2018-03" db="EMBL/GenBank/DDBJ databases">
        <title>Novel Streptomyces sp. from soil.</title>
        <authorList>
            <person name="Tan G.Y.A."/>
            <person name="Lee Z.Y."/>
        </authorList>
    </citation>
    <scope>NUCLEOTIDE SEQUENCE [LARGE SCALE GENOMIC DNA]</scope>
    <source>
        <strain evidence="1 2">ST5x</strain>
    </source>
</reference>
<name>A0A2S9PY96_9ACTN</name>
<organism evidence="1 2">
    <name type="scientific">Streptomyces solincola</name>
    <dbReference type="NCBI Taxonomy" id="2100817"/>
    <lineage>
        <taxon>Bacteria</taxon>
        <taxon>Bacillati</taxon>
        <taxon>Actinomycetota</taxon>
        <taxon>Actinomycetes</taxon>
        <taxon>Kitasatosporales</taxon>
        <taxon>Streptomycetaceae</taxon>
        <taxon>Streptomyces</taxon>
    </lineage>
</organism>
<proteinExistence type="predicted"/>
<dbReference type="RefSeq" id="WP_105868510.1">
    <property type="nucleotide sequence ID" value="NZ_PVLV01000121.1"/>
</dbReference>
<accession>A0A2S9PY96</accession>
<dbReference type="OrthoDB" id="7058362at2"/>
<protein>
    <submittedName>
        <fullName evidence="1">Uncharacterized protein</fullName>
    </submittedName>
</protein>
<evidence type="ECO:0000313" key="1">
    <source>
        <dbReference type="EMBL" id="PRH79394.1"/>
    </source>
</evidence>
<dbReference type="EMBL" id="PVLV01000121">
    <property type="protein sequence ID" value="PRH79394.1"/>
    <property type="molecule type" value="Genomic_DNA"/>
</dbReference>
<sequence length="332" mass="33009">MAMQVGNGLDLQNQRIQNLADPSAATDAVTKQYADALSRNLAWKMAVRVATTTSGTLSSAFANGQTVDGVTLATGDRILIKDQSSGAENGIYTVNASGAPTRAVDADSADELKGATVTVLEGTVNADRVFRLITDNVTLNTTALSWTQLGGAGQTYSAGDGLSESPAGTFNVATGTGLEINSDAVRIAAGAAGAGLTGGGGSALAVGAGSGITVNADDVALASSTAGAGLTFTTGVLAVGAGSGISVTADAVAVDATVVRQYATSIGDGSATSYVVTHGLGTRDVQVTVRETASPYAEIMTDNEATSTTTVTIRFASAPTSNQYRVIVQGAA</sequence>